<reference evidence="4" key="1">
    <citation type="submission" date="2015-10" db="EMBL/GenBank/DDBJ databases">
        <authorList>
            <person name="Gilbert D.G."/>
        </authorList>
    </citation>
    <scope>NUCLEOTIDE SEQUENCE</scope>
</reference>
<dbReference type="AlphaFoldDB" id="A0A160TCT6"/>
<sequence>MLKRYYTILGLPEGADKEAIKKAFKRLAMAYHPDRNAMHSESAHLLFQDICRAYQFLLDQPEKDVPAGQPNEGDDAPMVSTIEPHKELNTSQERRSTGRRSPNDRRFELVLEGHYKGTSIKEHI</sequence>
<dbReference type="GO" id="GO:0051087">
    <property type="term" value="F:protein-folding chaperone binding"/>
    <property type="evidence" value="ECO:0007669"/>
    <property type="project" value="TreeGrafter"/>
</dbReference>
<dbReference type="InterPro" id="IPR036869">
    <property type="entry name" value="J_dom_sf"/>
</dbReference>
<proteinExistence type="predicted"/>
<keyword evidence="1" id="KW-0143">Chaperone</keyword>
<feature type="compositionally biased region" description="Basic and acidic residues" evidence="2">
    <location>
        <begin position="83"/>
        <end position="110"/>
    </location>
</feature>
<dbReference type="PANTHER" id="PTHR44360:SF1">
    <property type="entry name" value="DNAJ HOMOLOG SUBFAMILY B MEMBER 9"/>
    <property type="match status" value="1"/>
</dbReference>
<organism evidence="4">
    <name type="scientific">hydrothermal vent metagenome</name>
    <dbReference type="NCBI Taxonomy" id="652676"/>
    <lineage>
        <taxon>unclassified sequences</taxon>
        <taxon>metagenomes</taxon>
        <taxon>ecological metagenomes</taxon>
    </lineage>
</organism>
<evidence type="ECO:0000256" key="2">
    <source>
        <dbReference type="SAM" id="MobiDB-lite"/>
    </source>
</evidence>
<dbReference type="GO" id="GO:0051787">
    <property type="term" value="F:misfolded protein binding"/>
    <property type="evidence" value="ECO:0007669"/>
    <property type="project" value="TreeGrafter"/>
</dbReference>
<dbReference type="EMBL" id="CZQC01000065">
    <property type="protein sequence ID" value="CUS42335.1"/>
    <property type="molecule type" value="Genomic_DNA"/>
</dbReference>
<feature type="domain" description="J" evidence="3">
    <location>
        <begin position="4"/>
        <end position="62"/>
    </location>
</feature>
<feature type="region of interest" description="Disordered" evidence="2">
    <location>
        <begin position="62"/>
        <end position="110"/>
    </location>
</feature>
<dbReference type="PROSITE" id="PS50076">
    <property type="entry name" value="DNAJ_2"/>
    <property type="match status" value="1"/>
</dbReference>
<dbReference type="GO" id="GO:0005783">
    <property type="term" value="C:endoplasmic reticulum"/>
    <property type="evidence" value="ECO:0007669"/>
    <property type="project" value="TreeGrafter"/>
</dbReference>
<dbReference type="SMART" id="SM00271">
    <property type="entry name" value="DnaJ"/>
    <property type="match status" value="1"/>
</dbReference>
<dbReference type="InterPro" id="IPR001623">
    <property type="entry name" value="DnaJ_domain"/>
</dbReference>
<gene>
    <name evidence="4" type="ORF">MGWOODY_Tha2459</name>
</gene>
<protein>
    <recommendedName>
        <fullName evidence="3">J domain-containing protein</fullName>
    </recommendedName>
</protein>
<evidence type="ECO:0000256" key="1">
    <source>
        <dbReference type="ARBA" id="ARBA00023186"/>
    </source>
</evidence>
<evidence type="ECO:0000259" key="3">
    <source>
        <dbReference type="PROSITE" id="PS50076"/>
    </source>
</evidence>
<name>A0A160TCT6_9ZZZZ</name>
<dbReference type="PANTHER" id="PTHR44360">
    <property type="entry name" value="DNAJ HOMOLOG SUBFAMILY B MEMBER 9"/>
    <property type="match status" value="1"/>
</dbReference>
<accession>A0A160TCT6</accession>
<evidence type="ECO:0000313" key="4">
    <source>
        <dbReference type="EMBL" id="CUS42335.1"/>
    </source>
</evidence>
<dbReference type="GO" id="GO:0036503">
    <property type="term" value="P:ERAD pathway"/>
    <property type="evidence" value="ECO:0007669"/>
    <property type="project" value="TreeGrafter"/>
</dbReference>
<dbReference type="Pfam" id="PF00226">
    <property type="entry name" value="DnaJ"/>
    <property type="match status" value="1"/>
</dbReference>
<dbReference type="CDD" id="cd06257">
    <property type="entry name" value="DnaJ"/>
    <property type="match status" value="1"/>
</dbReference>
<dbReference type="PRINTS" id="PR00625">
    <property type="entry name" value="JDOMAIN"/>
</dbReference>
<dbReference type="InterPro" id="IPR051948">
    <property type="entry name" value="Hsp70_co-chaperone_J-domain"/>
</dbReference>
<dbReference type="SUPFAM" id="SSF46565">
    <property type="entry name" value="Chaperone J-domain"/>
    <property type="match status" value="1"/>
</dbReference>
<dbReference type="Gene3D" id="1.10.287.110">
    <property type="entry name" value="DnaJ domain"/>
    <property type="match status" value="1"/>
</dbReference>